<evidence type="ECO:0000256" key="6">
    <source>
        <dbReference type="RuleBase" id="RU000559"/>
    </source>
</evidence>
<dbReference type="PRINTS" id="PR00061">
    <property type="entry name" value="RIBOSOMALL19"/>
</dbReference>
<accession>A0A538S8V6</accession>
<dbReference type="PROSITE" id="PS01015">
    <property type="entry name" value="RIBOSOMAL_L19"/>
    <property type="match status" value="1"/>
</dbReference>
<name>A0A538S8V6_UNCEI</name>
<comment type="caution">
    <text evidence="7">The sequence shown here is derived from an EMBL/GenBank/DDBJ whole genome shotgun (WGS) entry which is preliminary data.</text>
</comment>
<evidence type="ECO:0000256" key="4">
    <source>
        <dbReference type="ARBA" id="ARBA00035171"/>
    </source>
</evidence>
<dbReference type="Proteomes" id="UP000316292">
    <property type="component" value="Unassembled WGS sequence"/>
</dbReference>
<dbReference type="GO" id="GO:0006412">
    <property type="term" value="P:translation"/>
    <property type="evidence" value="ECO:0007669"/>
    <property type="project" value="UniProtKB-UniRule"/>
</dbReference>
<dbReference type="InterPro" id="IPR008991">
    <property type="entry name" value="Translation_prot_SH3-like_sf"/>
</dbReference>
<protein>
    <recommendedName>
        <fullName evidence="4 5">Large ribosomal subunit protein bL19</fullName>
    </recommendedName>
</protein>
<dbReference type="Gene3D" id="2.30.30.790">
    <property type="match status" value="1"/>
</dbReference>
<dbReference type="EMBL" id="VBOV01000002">
    <property type="protein sequence ID" value="TMQ62233.1"/>
    <property type="molecule type" value="Genomic_DNA"/>
</dbReference>
<keyword evidence="2 5" id="KW-0689">Ribosomal protein</keyword>
<reference evidence="9 10" key="1">
    <citation type="journal article" date="2019" name="Nat. Microbiol.">
        <title>Mediterranean grassland soil C-N compound turnover is dependent on rainfall and depth, and is mediated by genomically divergent microorganisms.</title>
        <authorList>
            <person name="Diamond S."/>
            <person name="Andeer P.F."/>
            <person name="Li Z."/>
            <person name="Crits-Christoph A."/>
            <person name="Burstein D."/>
            <person name="Anantharaman K."/>
            <person name="Lane K.R."/>
            <person name="Thomas B.C."/>
            <person name="Pan C."/>
            <person name="Northen T.R."/>
            <person name="Banfield J.F."/>
        </authorList>
    </citation>
    <scope>NUCLEOTIDE SEQUENCE [LARGE SCALE GENOMIC DNA]</scope>
    <source>
        <strain evidence="7">WS_1</strain>
        <strain evidence="8">WS_5</strain>
    </source>
</reference>
<dbReference type="PANTHER" id="PTHR15680">
    <property type="entry name" value="RIBOSOMAL PROTEIN L19"/>
    <property type="match status" value="1"/>
</dbReference>
<dbReference type="NCBIfam" id="TIGR01024">
    <property type="entry name" value="rplS_bact"/>
    <property type="match status" value="1"/>
</dbReference>
<evidence type="ECO:0000313" key="8">
    <source>
        <dbReference type="EMBL" id="TMQ62233.1"/>
    </source>
</evidence>
<dbReference type="PIRSF" id="PIRSF002191">
    <property type="entry name" value="Ribosomal_L19"/>
    <property type="match status" value="1"/>
</dbReference>
<organism evidence="7 9">
    <name type="scientific">Eiseniibacteriota bacterium</name>
    <dbReference type="NCBI Taxonomy" id="2212470"/>
    <lineage>
        <taxon>Bacteria</taxon>
        <taxon>Candidatus Eiseniibacteriota</taxon>
    </lineage>
</organism>
<dbReference type="PANTHER" id="PTHR15680:SF9">
    <property type="entry name" value="LARGE RIBOSOMAL SUBUNIT PROTEIN BL19M"/>
    <property type="match status" value="1"/>
</dbReference>
<dbReference type="GO" id="GO:0003735">
    <property type="term" value="F:structural constituent of ribosome"/>
    <property type="evidence" value="ECO:0007669"/>
    <property type="project" value="InterPro"/>
</dbReference>
<evidence type="ECO:0000256" key="3">
    <source>
        <dbReference type="ARBA" id="ARBA00023274"/>
    </source>
</evidence>
<evidence type="ECO:0000256" key="2">
    <source>
        <dbReference type="ARBA" id="ARBA00022980"/>
    </source>
</evidence>
<sequence>MSAVERFENRFKTDRKMDFAPGDTIKVHVRVIEGEKERSQIFQGVVTNIRGSGMRQSFTVRKVSGGVGVERTFPLHSPSVAKIDLARKGKVRRAKLFYLRGKRGKSAKVGEREKLNPETA</sequence>
<comment type="function">
    <text evidence="5 6">This protein is located at the 30S-50S ribosomal subunit interface and may play a role in the structure and function of the aminoacyl-tRNA binding site.</text>
</comment>
<evidence type="ECO:0000313" key="10">
    <source>
        <dbReference type="Proteomes" id="UP000320913"/>
    </source>
</evidence>
<dbReference type="HAMAP" id="MF_00402">
    <property type="entry name" value="Ribosomal_bL19"/>
    <property type="match status" value="1"/>
</dbReference>
<evidence type="ECO:0000256" key="5">
    <source>
        <dbReference type="HAMAP-Rule" id="MF_00402"/>
    </source>
</evidence>
<keyword evidence="3 5" id="KW-0687">Ribonucleoprotein</keyword>
<dbReference type="InterPro" id="IPR038657">
    <property type="entry name" value="Ribosomal_bL19_sf"/>
</dbReference>
<dbReference type="AlphaFoldDB" id="A0A538S8V6"/>
<evidence type="ECO:0000313" key="9">
    <source>
        <dbReference type="Proteomes" id="UP000316292"/>
    </source>
</evidence>
<gene>
    <name evidence="5" type="primary">rplS</name>
    <name evidence="7" type="ORF">E6K71_08970</name>
    <name evidence="8" type="ORF">E6K75_00235</name>
</gene>
<proteinExistence type="inferred from homology"/>
<dbReference type="EMBL" id="VBOR01000096">
    <property type="protein sequence ID" value="TMQ47805.1"/>
    <property type="molecule type" value="Genomic_DNA"/>
</dbReference>
<evidence type="ECO:0000313" key="7">
    <source>
        <dbReference type="EMBL" id="TMQ47805.1"/>
    </source>
</evidence>
<dbReference type="Pfam" id="PF01245">
    <property type="entry name" value="Ribosomal_L19"/>
    <property type="match status" value="1"/>
</dbReference>
<dbReference type="GO" id="GO:0022625">
    <property type="term" value="C:cytosolic large ribosomal subunit"/>
    <property type="evidence" value="ECO:0007669"/>
    <property type="project" value="TreeGrafter"/>
</dbReference>
<dbReference type="InterPro" id="IPR001857">
    <property type="entry name" value="Ribosomal_bL19"/>
</dbReference>
<dbReference type="Proteomes" id="UP000320913">
    <property type="component" value="Unassembled WGS sequence"/>
</dbReference>
<comment type="similarity">
    <text evidence="1 5 6">Belongs to the bacterial ribosomal protein bL19 family.</text>
</comment>
<dbReference type="SUPFAM" id="SSF50104">
    <property type="entry name" value="Translation proteins SH3-like domain"/>
    <property type="match status" value="1"/>
</dbReference>
<evidence type="ECO:0000256" key="1">
    <source>
        <dbReference type="ARBA" id="ARBA00005781"/>
    </source>
</evidence>
<dbReference type="InterPro" id="IPR018257">
    <property type="entry name" value="Ribosomal_bL19_CS"/>
</dbReference>